<dbReference type="HOGENOM" id="CLU_033541_0_1_9"/>
<comment type="subcellular location">
    <subcellularLocation>
        <location evidence="1">Cell membrane</location>
        <topology evidence="1">Multi-pass membrane protein</topology>
    </subcellularLocation>
</comment>
<dbReference type="Pfam" id="PF03601">
    <property type="entry name" value="Cons_hypoth698"/>
    <property type="match status" value="1"/>
</dbReference>
<evidence type="ECO:0000256" key="3">
    <source>
        <dbReference type="ARBA" id="ARBA00022475"/>
    </source>
</evidence>
<reference evidence="9 10" key="1">
    <citation type="journal article" date="2014" name="PLoS ONE">
        <title>How to Kill the Honey Bee Larva: Genomic Potential and Virulence Mechanisms of Paenibacillus larvae.</title>
        <authorList>
            <person name="Djukic M."/>
            <person name="Brzuszkiewicz E."/>
            <person name="Funfhaus A."/>
            <person name="Voss J."/>
            <person name="Gollnow K."/>
            <person name="Poppinga L."/>
            <person name="Liesegang H."/>
            <person name="Garcia-Gonzalez E."/>
            <person name="Genersch E."/>
            <person name="Daniel R."/>
        </authorList>
    </citation>
    <scope>NUCLEOTIDE SEQUENCE [LARGE SCALE GENOMIC DNA]</scope>
    <source>
        <strain evidence="9 10">DSM 25430</strain>
    </source>
</reference>
<evidence type="ECO:0000256" key="8">
    <source>
        <dbReference type="SAM" id="Phobius"/>
    </source>
</evidence>
<feature type="transmembrane region" description="Helical" evidence="8">
    <location>
        <begin position="121"/>
        <end position="139"/>
    </location>
</feature>
<keyword evidence="6 8" id="KW-0472">Membrane</keyword>
<dbReference type="AlphaFoldDB" id="V9WDB2"/>
<keyword evidence="3" id="KW-1003">Cell membrane</keyword>
<dbReference type="GO" id="GO:0005886">
    <property type="term" value="C:plasma membrane"/>
    <property type="evidence" value="ECO:0007669"/>
    <property type="project" value="UniProtKB-SubCell"/>
</dbReference>
<organism evidence="9 10">
    <name type="scientific">Paenibacillus larvae subsp. larvae DSM 25430</name>
    <dbReference type="NCBI Taxonomy" id="697284"/>
    <lineage>
        <taxon>Bacteria</taxon>
        <taxon>Bacillati</taxon>
        <taxon>Bacillota</taxon>
        <taxon>Bacilli</taxon>
        <taxon>Bacillales</taxon>
        <taxon>Paenibacillaceae</taxon>
        <taxon>Paenibacillus</taxon>
    </lineage>
</organism>
<proteinExistence type="inferred from homology"/>
<evidence type="ECO:0000256" key="7">
    <source>
        <dbReference type="SAM" id="MobiDB-lite"/>
    </source>
</evidence>
<feature type="transmembrane region" description="Helical" evidence="8">
    <location>
        <begin position="151"/>
        <end position="169"/>
    </location>
</feature>
<evidence type="ECO:0000256" key="4">
    <source>
        <dbReference type="ARBA" id="ARBA00022692"/>
    </source>
</evidence>
<accession>V9WDB2</accession>
<dbReference type="EMBL" id="CP003355">
    <property type="protein sequence ID" value="AHD07705.1"/>
    <property type="molecule type" value="Genomic_DNA"/>
</dbReference>
<evidence type="ECO:0000256" key="5">
    <source>
        <dbReference type="ARBA" id="ARBA00022989"/>
    </source>
</evidence>
<dbReference type="PATRIC" id="fig|697284.3.peg.3792"/>
<evidence type="ECO:0000256" key="1">
    <source>
        <dbReference type="ARBA" id="ARBA00004651"/>
    </source>
</evidence>
<feature type="transmembrane region" description="Helical" evidence="8">
    <location>
        <begin position="181"/>
        <end position="204"/>
    </location>
</feature>
<evidence type="ECO:0000256" key="2">
    <source>
        <dbReference type="ARBA" id="ARBA00007977"/>
    </source>
</evidence>
<dbReference type="PANTHER" id="PTHR30106:SF2">
    <property type="entry name" value="UPF0324 INNER MEMBRANE PROTEIN YEIH"/>
    <property type="match status" value="1"/>
</dbReference>
<feature type="transmembrane region" description="Helical" evidence="8">
    <location>
        <begin position="36"/>
        <end position="60"/>
    </location>
</feature>
<keyword evidence="4 8" id="KW-0812">Transmembrane</keyword>
<protein>
    <submittedName>
        <fullName evidence="9">Putative membrane protein</fullName>
    </submittedName>
</protein>
<feature type="transmembrane region" description="Helical" evidence="8">
    <location>
        <begin position="338"/>
        <end position="362"/>
    </location>
</feature>
<feature type="transmembrane region" description="Helical" evidence="8">
    <location>
        <begin position="241"/>
        <end position="261"/>
    </location>
</feature>
<feature type="transmembrane region" description="Helical" evidence="8">
    <location>
        <begin position="97"/>
        <end position="115"/>
    </location>
</feature>
<feature type="transmembrane region" description="Helical" evidence="8">
    <location>
        <begin position="282"/>
        <end position="300"/>
    </location>
</feature>
<feature type="region of interest" description="Disordered" evidence="7">
    <location>
        <begin position="1"/>
        <end position="28"/>
    </location>
</feature>
<keyword evidence="10" id="KW-1185">Reference proteome</keyword>
<keyword evidence="5 8" id="KW-1133">Transmembrane helix</keyword>
<name>V9WDB2_9BACL</name>
<dbReference type="InterPro" id="IPR018383">
    <property type="entry name" value="UPF0324_pro"/>
</dbReference>
<dbReference type="PANTHER" id="PTHR30106">
    <property type="entry name" value="INNER MEMBRANE PROTEIN YEIH-RELATED"/>
    <property type="match status" value="1"/>
</dbReference>
<evidence type="ECO:0000256" key="6">
    <source>
        <dbReference type="ARBA" id="ARBA00023136"/>
    </source>
</evidence>
<feature type="transmembrane region" description="Helical" evidence="8">
    <location>
        <begin position="306"/>
        <end position="326"/>
    </location>
</feature>
<feature type="compositionally biased region" description="Polar residues" evidence="7">
    <location>
        <begin position="8"/>
        <end position="21"/>
    </location>
</feature>
<dbReference type="Proteomes" id="UP000029431">
    <property type="component" value="Chromosome"/>
</dbReference>
<feature type="transmembrane region" description="Helical" evidence="8">
    <location>
        <begin position="66"/>
        <end position="85"/>
    </location>
</feature>
<evidence type="ECO:0000313" key="10">
    <source>
        <dbReference type="Proteomes" id="UP000029431"/>
    </source>
</evidence>
<gene>
    <name evidence="9" type="ORF">ERIC2_c40450</name>
</gene>
<sequence>MYIMSELQPKTNQQDSASGRTLTGHRTDDKQKKTRGFILGLVITLIIALAAKAFSLIPYLDIMGQLVIAILIGIVWRASAGVPAIAEEGIHFASKKLLRLGIILLGMRLNLMDIIHAGPKVFAIAVINITFTMIVVYALCRVFKVDKNLSVLTASGTAICGAAAVVAIASQIKSDEKETAVGAATVAILGTIFTLLFTLLYPVLGLTPAGYGIFSGATLHEIAHVIAAADPGGSGAVDIAVIVKLTRVALLVPVAILIGVFMSKGSPRQDSGSSRSSVPIPWFILGFLLVSGINSLGIIPAQAASYIVLLAYMLIAMAMAGLGLNVDIAAFRKLGIRSFSAGLIGSVMLSVLGYVLVIIFQLNT</sequence>
<comment type="similarity">
    <text evidence="2">Belongs to the UPF0324 family.</text>
</comment>
<dbReference type="KEGG" id="plv:ERIC2_c40450"/>
<evidence type="ECO:0000313" key="9">
    <source>
        <dbReference type="EMBL" id="AHD07705.1"/>
    </source>
</evidence>
<dbReference type="eggNOG" id="COG2855">
    <property type="taxonomic scope" value="Bacteria"/>
</dbReference>